<dbReference type="InterPro" id="IPR025525">
    <property type="entry name" value="hAT-like_transposase_RNase-H"/>
</dbReference>
<dbReference type="RefSeq" id="XP_016458429.1">
    <property type="nucleotide sequence ID" value="XM_016602943.1"/>
</dbReference>
<dbReference type="AlphaFoldDB" id="A0A1S3Z1W7"/>
<dbReference type="PANTHER" id="PTHR23272:SF166">
    <property type="entry name" value="ZINC FINGER BED DOMAIN-CONTAINING PROTEIN RICESLEEPER 2-LIKE ISOFORM X1"/>
    <property type="match status" value="1"/>
</dbReference>
<keyword evidence="1" id="KW-1185">Reference proteome</keyword>
<dbReference type="GO" id="GO:0003677">
    <property type="term" value="F:DNA binding"/>
    <property type="evidence" value="ECO:0007669"/>
    <property type="project" value="InterPro"/>
</dbReference>
<dbReference type="Pfam" id="PF14372">
    <property type="entry name" value="hAT-like_RNase-H"/>
    <property type="match status" value="1"/>
</dbReference>
<protein>
    <submittedName>
        <fullName evidence="2">Zinc finger BED domain-containing protein RICESLEEPER 3-like</fullName>
    </submittedName>
</protein>
<dbReference type="STRING" id="4097.A0A1S3Z1W7"/>
<sequence length="312" mass="36406">MTGRVVTSRWNSTYLMLESSLPYEKVFASLHLHDRSYAYSPTSDQWRRAEKICEALEPFYEITNLISGSSYPTSNLYFMQVWRIECMLKEKLNNEDKVIKDMASKMHEKFEKYWKEYSIILAFGAILDTRMKLQFSNFCYSKLDPISAQEKRAHVKNKLYKLYEHYANKQNIASASSSTLTTSSEDRSRPTKGFKIFSEFKTFEDDTASSNGKSELDLYLEEPKLDLEKFQDMDVVMYWKDHSRKYPDLSVMARDILSIPITIVASESTFSIGGHVLTKYRSCIHHENVQILVTTRNWLHGFSHTQTGNIFL</sequence>
<dbReference type="Pfam" id="PF05699">
    <property type="entry name" value="Dimer_Tnp_hAT"/>
    <property type="match status" value="1"/>
</dbReference>
<reference evidence="2" key="2">
    <citation type="submission" date="2025-08" db="UniProtKB">
        <authorList>
            <consortium name="RefSeq"/>
        </authorList>
    </citation>
    <scope>IDENTIFICATION</scope>
    <source>
        <tissue evidence="2">Leaf</tissue>
    </source>
</reference>
<organism evidence="1 2">
    <name type="scientific">Nicotiana tabacum</name>
    <name type="common">Common tobacco</name>
    <dbReference type="NCBI Taxonomy" id="4097"/>
    <lineage>
        <taxon>Eukaryota</taxon>
        <taxon>Viridiplantae</taxon>
        <taxon>Streptophyta</taxon>
        <taxon>Embryophyta</taxon>
        <taxon>Tracheophyta</taxon>
        <taxon>Spermatophyta</taxon>
        <taxon>Magnoliopsida</taxon>
        <taxon>eudicotyledons</taxon>
        <taxon>Gunneridae</taxon>
        <taxon>Pentapetalae</taxon>
        <taxon>asterids</taxon>
        <taxon>lamiids</taxon>
        <taxon>Solanales</taxon>
        <taxon>Solanaceae</taxon>
        <taxon>Nicotianoideae</taxon>
        <taxon>Nicotianeae</taxon>
        <taxon>Nicotiana</taxon>
    </lineage>
</organism>
<dbReference type="OMA" id="NEALACH"/>
<dbReference type="OrthoDB" id="1301219at2759"/>
<evidence type="ECO:0000313" key="2">
    <source>
        <dbReference type="RefSeq" id="XP_016458429.2"/>
    </source>
</evidence>
<dbReference type="SUPFAM" id="SSF53098">
    <property type="entry name" value="Ribonuclease H-like"/>
    <property type="match status" value="1"/>
</dbReference>
<dbReference type="GeneID" id="107782105"/>
<dbReference type="PaxDb" id="4097-A0A1S3Z1W7"/>
<dbReference type="RefSeq" id="XP_016458429.2">
    <property type="nucleotide sequence ID" value="XM_016602943.2"/>
</dbReference>
<evidence type="ECO:0000313" key="1">
    <source>
        <dbReference type="Proteomes" id="UP000790787"/>
    </source>
</evidence>
<proteinExistence type="predicted"/>
<dbReference type="GO" id="GO:0046983">
    <property type="term" value="F:protein dimerization activity"/>
    <property type="evidence" value="ECO:0007669"/>
    <property type="project" value="InterPro"/>
</dbReference>
<reference evidence="1" key="1">
    <citation type="journal article" date="2014" name="Nat. Commun.">
        <title>The tobacco genome sequence and its comparison with those of tomato and potato.</title>
        <authorList>
            <person name="Sierro N."/>
            <person name="Battey J.N."/>
            <person name="Ouadi S."/>
            <person name="Bakaher N."/>
            <person name="Bovet L."/>
            <person name="Willig A."/>
            <person name="Goepfert S."/>
            <person name="Peitsch M.C."/>
            <person name="Ivanov N.V."/>
        </authorList>
    </citation>
    <scope>NUCLEOTIDE SEQUENCE [LARGE SCALE GENOMIC DNA]</scope>
</reference>
<accession>A0A1S3Z1W7</accession>
<gene>
    <name evidence="2" type="primary">LOC107782105</name>
</gene>
<dbReference type="PANTHER" id="PTHR23272">
    <property type="entry name" value="BED FINGER-RELATED"/>
    <property type="match status" value="1"/>
</dbReference>
<dbReference type="KEGG" id="nta:107782105"/>
<dbReference type="InterPro" id="IPR012337">
    <property type="entry name" value="RNaseH-like_sf"/>
</dbReference>
<dbReference type="InterPro" id="IPR008906">
    <property type="entry name" value="HATC_C_dom"/>
</dbReference>
<name>A0A1S3Z1W7_TOBAC</name>
<dbReference type="SMR" id="A0A1S3Z1W7"/>
<dbReference type="Proteomes" id="UP000790787">
    <property type="component" value="Chromosome 3"/>
</dbReference>